<dbReference type="SUPFAM" id="SSF57440">
    <property type="entry name" value="Kringle-like"/>
    <property type="match status" value="1"/>
</dbReference>
<evidence type="ECO:0000313" key="6">
    <source>
        <dbReference type="Proteomes" id="UP000596742"/>
    </source>
</evidence>
<dbReference type="AlphaFoldDB" id="A0A8B6CBN8"/>
<keyword evidence="1 3" id="KW-0420">Kringle</keyword>
<sequence length="150" mass="17192">METSEDLYKDMIFNHPLFLITDEDMCYTGKGDDYRGTVNVTRTFESCLPWTRVQNCPHHAFDSGDLDDDLVDNYCRNPGSGTKPWCYTHYEDCNRNYCDPCGLESCYDLLDDCAMLVAEEPTFCQNNVEAQRICRQSCGFCMMGKPKPGI</sequence>
<dbReference type="PANTHER" id="PTHR24261">
    <property type="entry name" value="PLASMINOGEN-RELATED"/>
    <property type="match status" value="1"/>
</dbReference>
<dbReference type="PROSITE" id="PS00021">
    <property type="entry name" value="KRINGLE_1"/>
    <property type="match status" value="1"/>
</dbReference>
<name>A0A8B6CBN8_MYTGA</name>
<dbReference type="InterPro" id="IPR050759">
    <property type="entry name" value="Serine_protease_kringle"/>
</dbReference>
<comment type="caution">
    <text evidence="3">Lacks conserved residue(s) required for the propagation of feature annotation.</text>
</comment>
<evidence type="ECO:0000256" key="2">
    <source>
        <dbReference type="ARBA" id="ARBA00023157"/>
    </source>
</evidence>
<dbReference type="PROSITE" id="PS50070">
    <property type="entry name" value="KRINGLE_2"/>
    <property type="match status" value="1"/>
</dbReference>
<dbReference type="InterPro" id="IPR018056">
    <property type="entry name" value="Kringle_CS"/>
</dbReference>
<dbReference type="PRINTS" id="PR00018">
    <property type="entry name" value="KRINGLE"/>
</dbReference>
<dbReference type="SMART" id="SM00130">
    <property type="entry name" value="KR"/>
    <property type="match status" value="1"/>
</dbReference>
<gene>
    <name evidence="5" type="ORF">MGAL_10B037918</name>
</gene>
<reference evidence="5" key="1">
    <citation type="submission" date="2018-11" db="EMBL/GenBank/DDBJ databases">
        <authorList>
            <person name="Alioto T."/>
            <person name="Alioto T."/>
        </authorList>
    </citation>
    <scope>NUCLEOTIDE SEQUENCE</scope>
</reference>
<dbReference type="Proteomes" id="UP000596742">
    <property type="component" value="Unassembled WGS sequence"/>
</dbReference>
<evidence type="ECO:0000256" key="3">
    <source>
        <dbReference type="PROSITE-ProRule" id="PRU00121"/>
    </source>
</evidence>
<keyword evidence="2 3" id="KW-1015">Disulfide bond</keyword>
<feature type="domain" description="Kringle" evidence="4">
    <location>
        <begin position="25"/>
        <end position="106"/>
    </location>
</feature>
<evidence type="ECO:0000256" key="1">
    <source>
        <dbReference type="ARBA" id="ARBA00022572"/>
    </source>
</evidence>
<evidence type="ECO:0000313" key="5">
    <source>
        <dbReference type="EMBL" id="VDI02107.1"/>
    </source>
</evidence>
<dbReference type="OrthoDB" id="6131366at2759"/>
<dbReference type="Gene3D" id="2.40.20.10">
    <property type="entry name" value="Plasminogen Kringle 4"/>
    <property type="match status" value="1"/>
</dbReference>
<comment type="caution">
    <text evidence="5">The sequence shown here is derived from an EMBL/GenBank/DDBJ whole genome shotgun (WGS) entry which is preliminary data.</text>
</comment>
<dbReference type="InterPro" id="IPR038178">
    <property type="entry name" value="Kringle_sf"/>
</dbReference>
<proteinExistence type="predicted"/>
<accession>A0A8B6CBN8</accession>
<dbReference type="EMBL" id="UYJE01001435">
    <property type="protein sequence ID" value="VDI02107.1"/>
    <property type="molecule type" value="Genomic_DNA"/>
</dbReference>
<protein>
    <recommendedName>
        <fullName evidence="4">Kringle domain-containing protein</fullName>
    </recommendedName>
</protein>
<organism evidence="5 6">
    <name type="scientific">Mytilus galloprovincialis</name>
    <name type="common">Mediterranean mussel</name>
    <dbReference type="NCBI Taxonomy" id="29158"/>
    <lineage>
        <taxon>Eukaryota</taxon>
        <taxon>Metazoa</taxon>
        <taxon>Spiralia</taxon>
        <taxon>Lophotrochozoa</taxon>
        <taxon>Mollusca</taxon>
        <taxon>Bivalvia</taxon>
        <taxon>Autobranchia</taxon>
        <taxon>Pteriomorphia</taxon>
        <taxon>Mytilida</taxon>
        <taxon>Mytiloidea</taxon>
        <taxon>Mytilidae</taxon>
        <taxon>Mytilinae</taxon>
        <taxon>Mytilus</taxon>
    </lineage>
</organism>
<dbReference type="PANTHER" id="PTHR24261:SF7">
    <property type="entry name" value="KRINGLE DOMAIN-CONTAINING PROTEIN"/>
    <property type="match status" value="1"/>
</dbReference>
<dbReference type="InterPro" id="IPR000001">
    <property type="entry name" value="Kringle"/>
</dbReference>
<dbReference type="InterPro" id="IPR013806">
    <property type="entry name" value="Kringle-like"/>
</dbReference>
<keyword evidence="6" id="KW-1185">Reference proteome</keyword>
<evidence type="ECO:0000259" key="4">
    <source>
        <dbReference type="PROSITE" id="PS50070"/>
    </source>
</evidence>
<feature type="disulfide bond" evidence="3">
    <location>
        <begin position="75"/>
        <end position="98"/>
    </location>
</feature>
<dbReference type="Pfam" id="PF00051">
    <property type="entry name" value="Kringle"/>
    <property type="match status" value="1"/>
</dbReference>
<feature type="disulfide bond" evidence="3">
    <location>
        <begin position="47"/>
        <end position="86"/>
    </location>
</feature>